<feature type="domain" description="S1 motif" evidence="5">
    <location>
        <begin position="39"/>
        <end position="108"/>
    </location>
</feature>
<dbReference type="EMBL" id="CP045119">
    <property type="protein sequence ID" value="QIN83441.1"/>
    <property type="molecule type" value="Genomic_DNA"/>
</dbReference>
<dbReference type="InterPro" id="IPR012340">
    <property type="entry name" value="NA-bd_OB-fold"/>
</dbReference>
<dbReference type="Gene3D" id="2.40.50.140">
    <property type="entry name" value="Nucleic acid-binding proteins"/>
    <property type="match status" value="4"/>
</dbReference>
<feature type="domain" description="S1 motif" evidence="5">
    <location>
        <begin position="297"/>
        <end position="366"/>
    </location>
</feature>
<evidence type="ECO:0000256" key="3">
    <source>
        <dbReference type="ARBA" id="ARBA00023274"/>
    </source>
</evidence>
<feature type="domain" description="S1 motif" evidence="5">
    <location>
        <begin position="212"/>
        <end position="280"/>
    </location>
</feature>
<dbReference type="GO" id="GO:0005840">
    <property type="term" value="C:ribosome"/>
    <property type="evidence" value="ECO:0007669"/>
    <property type="project" value="UniProtKB-KW"/>
</dbReference>
<dbReference type="InterPro" id="IPR003029">
    <property type="entry name" value="S1_domain"/>
</dbReference>
<organism evidence="6 7">
    <name type="scientific">Rubrobacter tropicus</name>
    <dbReference type="NCBI Taxonomy" id="2653851"/>
    <lineage>
        <taxon>Bacteria</taxon>
        <taxon>Bacillati</taxon>
        <taxon>Actinomycetota</taxon>
        <taxon>Rubrobacteria</taxon>
        <taxon>Rubrobacterales</taxon>
        <taxon>Rubrobacteraceae</taxon>
        <taxon>Rubrobacter</taxon>
    </lineage>
</organism>
<feature type="domain" description="S1 motif" evidence="5">
    <location>
        <begin position="126"/>
        <end position="191"/>
    </location>
</feature>
<protein>
    <submittedName>
        <fullName evidence="6">30S ribosomal protein S1</fullName>
    </submittedName>
</protein>
<feature type="compositionally biased region" description="Basic and acidic residues" evidence="4">
    <location>
        <begin position="368"/>
        <end position="403"/>
    </location>
</feature>
<dbReference type="GO" id="GO:0006412">
    <property type="term" value="P:translation"/>
    <property type="evidence" value="ECO:0007669"/>
    <property type="project" value="TreeGrafter"/>
</dbReference>
<dbReference type="GO" id="GO:0005737">
    <property type="term" value="C:cytoplasm"/>
    <property type="evidence" value="ECO:0007669"/>
    <property type="project" value="UniProtKB-ARBA"/>
</dbReference>
<dbReference type="InterPro" id="IPR035104">
    <property type="entry name" value="Ribosomal_protein_S1-like"/>
</dbReference>
<dbReference type="FunFam" id="2.40.50.140:FF:000051">
    <property type="entry name" value="RNA-binding transcriptional accessory protein"/>
    <property type="match status" value="1"/>
</dbReference>
<dbReference type="CDD" id="cd05687">
    <property type="entry name" value="S1_RPS1_repeat_ec1_hs1"/>
    <property type="match status" value="1"/>
</dbReference>
<name>A0A6G8QAE0_9ACTN</name>
<evidence type="ECO:0000256" key="2">
    <source>
        <dbReference type="ARBA" id="ARBA00022980"/>
    </source>
</evidence>
<dbReference type="FunFam" id="2.40.50.140:FF:000031">
    <property type="entry name" value="30S ribosomal protein S1"/>
    <property type="match status" value="1"/>
</dbReference>
<reference evidence="6 7" key="1">
    <citation type="submission" date="2019-10" db="EMBL/GenBank/DDBJ databases">
        <title>Rubrobacter sp nov SCSIO 52090 isolated from a deep-sea sediment in the South China Sea.</title>
        <authorList>
            <person name="Chen R.W."/>
        </authorList>
    </citation>
    <scope>NUCLEOTIDE SEQUENCE [LARGE SCALE GENOMIC DNA]</scope>
    <source>
        <strain evidence="6 7">SCSIO 52909</strain>
    </source>
</reference>
<dbReference type="SUPFAM" id="SSF50249">
    <property type="entry name" value="Nucleic acid-binding proteins"/>
    <property type="match status" value="4"/>
</dbReference>
<dbReference type="RefSeq" id="WP_166176731.1">
    <property type="nucleotide sequence ID" value="NZ_CP045119.1"/>
</dbReference>
<proteinExistence type="inferred from homology"/>
<dbReference type="NCBIfam" id="NF005208">
    <property type="entry name" value="PRK06676.1"/>
    <property type="match status" value="1"/>
</dbReference>
<keyword evidence="7" id="KW-1185">Reference proteome</keyword>
<dbReference type="Pfam" id="PF00575">
    <property type="entry name" value="S1"/>
    <property type="match status" value="4"/>
</dbReference>
<keyword evidence="2 6" id="KW-0689">Ribosomal protein</keyword>
<evidence type="ECO:0000313" key="7">
    <source>
        <dbReference type="Proteomes" id="UP000501452"/>
    </source>
</evidence>
<keyword evidence="3" id="KW-0687">Ribonucleoprotein</keyword>
<feature type="region of interest" description="Disordered" evidence="4">
    <location>
        <begin position="368"/>
        <end position="426"/>
    </location>
</feature>
<dbReference type="InterPro" id="IPR050437">
    <property type="entry name" value="Ribos_protein_bS1-like"/>
</dbReference>
<dbReference type="CDD" id="cd04465">
    <property type="entry name" value="S1_RPS1_repeat_ec2_hs2"/>
    <property type="match status" value="1"/>
</dbReference>
<comment type="similarity">
    <text evidence="1">Belongs to the bacterial ribosomal protein bS1 family.</text>
</comment>
<dbReference type="KEGG" id="rub:GBA63_12945"/>
<accession>A0A6G8QAE0</accession>
<dbReference type="PROSITE" id="PS50126">
    <property type="entry name" value="S1"/>
    <property type="match status" value="4"/>
</dbReference>
<dbReference type="PANTHER" id="PTHR10724:SF7">
    <property type="entry name" value="SMALL RIBOSOMAL SUBUNIT PROTEIN BS1C"/>
    <property type="match status" value="1"/>
</dbReference>
<evidence type="ECO:0000313" key="6">
    <source>
        <dbReference type="EMBL" id="QIN83441.1"/>
    </source>
</evidence>
<dbReference type="GO" id="GO:0003735">
    <property type="term" value="F:structural constituent of ribosome"/>
    <property type="evidence" value="ECO:0007669"/>
    <property type="project" value="TreeGrafter"/>
</dbReference>
<evidence type="ECO:0000256" key="4">
    <source>
        <dbReference type="SAM" id="MobiDB-lite"/>
    </source>
</evidence>
<dbReference type="PANTHER" id="PTHR10724">
    <property type="entry name" value="30S RIBOSOMAL PROTEIN S1"/>
    <property type="match status" value="1"/>
</dbReference>
<evidence type="ECO:0000259" key="5">
    <source>
        <dbReference type="PROSITE" id="PS50126"/>
    </source>
</evidence>
<gene>
    <name evidence="6" type="primary">rpsA</name>
    <name evidence="6" type="ORF">GBA63_12945</name>
</gene>
<dbReference type="GO" id="GO:0003729">
    <property type="term" value="F:mRNA binding"/>
    <property type="evidence" value="ECO:0007669"/>
    <property type="project" value="UniProtKB-ARBA"/>
</dbReference>
<dbReference type="SMART" id="SM00316">
    <property type="entry name" value="S1"/>
    <property type="match status" value="4"/>
</dbReference>
<dbReference type="Proteomes" id="UP000501452">
    <property type="component" value="Chromosome"/>
</dbReference>
<dbReference type="AlphaFoldDB" id="A0A6G8QAE0"/>
<sequence>MTDTTEKTTRELTMKDFFREENGEVVPVDESVLIDFKDGDIVEGEVVRIDRDEVLVDIGYKSEGLVPSNELTIRKGADPHDVVDLGQRLEALVLQKEDADGRLILSAKRAAFERAWNRIEESYNEQRTVEGPVIEVVKGGLILDIGLRGFLPASLVDIRRVRNLESFLGQKLECKVIELNRSRNNVVLSRRAVLEEERKEEREKILTSLEEGQIIKGTVSNLVDFGAFVDLEGIDGLIHISELSWQHVDHPSEVVEVGEEVEVKVLEVDRDRERISLGLKQTRKDPWQEIVEKVNVGEQIQGRVTKLVSFGAFVEVAEGVEGLIHISELAEHHVETPDEIVRSGDEVDARIIDVDAKRRRLSLSLRPKREEREERADRPPRQRDDRPPRRDERSDRGTDRGRGGTEGSGLRTGAFDSLSDLDLEER</sequence>
<evidence type="ECO:0000256" key="1">
    <source>
        <dbReference type="ARBA" id="ARBA00006767"/>
    </source>
</evidence>
<dbReference type="PRINTS" id="PR00681">
    <property type="entry name" value="RIBOSOMALS1"/>
</dbReference>
<dbReference type="FunFam" id="2.40.50.140:FF:000039">
    <property type="entry name" value="30S ribosomal protein S1"/>
    <property type="match status" value="1"/>
</dbReference>